<gene>
    <name evidence="2" type="ORF">ABN16_02720</name>
</gene>
<dbReference type="InterPro" id="IPR000835">
    <property type="entry name" value="HTH_MarR-typ"/>
</dbReference>
<evidence type="ECO:0000313" key="3">
    <source>
        <dbReference type="Proteomes" id="UP000036000"/>
    </source>
</evidence>
<dbReference type="AlphaFoldDB" id="A0AAC8UUR9"/>
<accession>A0AAC8UUR9</accession>
<dbReference type="KEGG" id="lko:ABN16_02720"/>
<sequence>MVEQRQLQKLTQIYTMVTRCYNQPVAGLALNLPQCQLMNDVAVERLSVAQVANRLGFSATRTSNLVVDLCKRGYLKQHVAPNDRRRRYLALTSLGQAKLLLIQQQLPDVLHTTLAELGSAAE</sequence>
<protein>
    <submittedName>
        <fullName evidence="2">Transcriptional regulator</fullName>
    </submittedName>
</protein>
<dbReference type="InterPro" id="IPR039422">
    <property type="entry name" value="MarR/SlyA-like"/>
</dbReference>
<dbReference type="InterPro" id="IPR036388">
    <property type="entry name" value="WH-like_DNA-bd_sf"/>
</dbReference>
<evidence type="ECO:0000313" key="2">
    <source>
        <dbReference type="EMBL" id="AKP64012.1"/>
    </source>
</evidence>
<dbReference type="Gene3D" id="1.10.10.10">
    <property type="entry name" value="Winged helix-like DNA-binding domain superfamily/Winged helix DNA-binding domain"/>
    <property type="match status" value="1"/>
</dbReference>
<dbReference type="InterPro" id="IPR036390">
    <property type="entry name" value="WH_DNA-bd_sf"/>
</dbReference>
<proteinExistence type="predicted"/>
<dbReference type="Pfam" id="PF12802">
    <property type="entry name" value="MarR_2"/>
    <property type="match status" value="1"/>
</dbReference>
<dbReference type="RefSeq" id="WP_048732722.1">
    <property type="nucleotide sequence ID" value="NZ_CP012033.1"/>
</dbReference>
<dbReference type="SUPFAM" id="SSF46785">
    <property type="entry name" value="Winged helix' DNA-binding domain"/>
    <property type="match status" value="1"/>
</dbReference>
<evidence type="ECO:0000259" key="1">
    <source>
        <dbReference type="Pfam" id="PF12802"/>
    </source>
</evidence>
<keyword evidence="3" id="KW-1185">Reference proteome</keyword>
<dbReference type="EMBL" id="CP012033">
    <property type="protein sequence ID" value="AKP64012.1"/>
    <property type="molecule type" value="Genomic_DNA"/>
</dbReference>
<feature type="domain" description="HTH marR-type" evidence="1">
    <location>
        <begin position="42"/>
        <end position="86"/>
    </location>
</feature>
<organism evidence="2 3">
    <name type="scientific">Levilactobacillus koreensis</name>
    <dbReference type="NCBI Taxonomy" id="637971"/>
    <lineage>
        <taxon>Bacteria</taxon>
        <taxon>Bacillati</taxon>
        <taxon>Bacillota</taxon>
        <taxon>Bacilli</taxon>
        <taxon>Lactobacillales</taxon>
        <taxon>Lactobacillaceae</taxon>
        <taxon>Levilactobacillus</taxon>
    </lineage>
</organism>
<dbReference type="GO" id="GO:0003700">
    <property type="term" value="F:DNA-binding transcription factor activity"/>
    <property type="evidence" value="ECO:0007669"/>
    <property type="project" value="InterPro"/>
</dbReference>
<dbReference type="Proteomes" id="UP000036000">
    <property type="component" value="Chromosome"/>
</dbReference>
<name>A0AAC8UUR9_9LACO</name>
<dbReference type="PANTHER" id="PTHR33164:SF43">
    <property type="entry name" value="HTH-TYPE TRANSCRIPTIONAL REPRESSOR YETL"/>
    <property type="match status" value="1"/>
</dbReference>
<reference evidence="2 3" key="1">
    <citation type="submission" date="2015-07" db="EMBL/GenBank/DDBJ databases">
        <title>Lactobacillus korensis/26-25/ whole genome sequencing.</title>
        <authorList>
            <person name="Kim M.K."/>
            <person name="Im W.-T."/>
            <person name="Srinivasan S."/>
            <person name="Lee J.-J."/>
        </authorList>
    </citation>
    <scope>NUCLEOTIDE SEQUENCE [LARGE SCALE GENOMIC DNA]</scope>
    <source>
        <strain evidence="2 3">26-25</strain>
    </source>
</reference>
<dbReference type="GO" id="GO:0006950">
    <property type="term" value="P:response to stress"/>
    <property type="evidence" value="ECO:0007669"/>
    <property type="project" value="TreeGrafter"/>
</dbReference>
<dbReference type="PANTHER" id="PTHR33164">
    <property type="entry name" value="TRANSCRIPTIONAL REGULATOR, MARR FAMILY"/>
    <property type="match status" value="1"/>
</dbReference>